<accession>A0A644ZHZ5</accession>
<reference evidence="2" key="1">
    <citation type="submission" date="2019-08" db="EMBL/GenBank/DDBJ databases">
        <authorList>
            <person name="Kucharzyk K."/>
            <person name="Murdoch R.W."/>
            <person name="Higgins S."/>
            <person name="Loffler F."/>
        </authorList>
    </citation>
    <scope>NUCLEOTIDE SEQUENCE</scope>
</reference>
<dbReference type="InterPro" id="IPR010178">
    <property type="entry name" value="Lit"/>
</dbReference>
<proteinExistence type="predicted"/>
<name>A0A644ZHZ5_9ZZZZ</name>
<feature type="transmembrane region" description="Helical" evidence="1">
    <location>
        <begin position="195"/>
        <end position="213"/>
    </location>
</feature>
<protein>
    <recommendedName>
        <fullName evidence="3">TIGR01906 family membrane protein</fullName>
    </recommendedName>
</protein>
<sequence>MKIFRTILLLLITLALPFVLMMTSIRLLLHPAFLDFEYNQANFPADEFGFTKTDRLHWGKLSLEYLVNDQGIDFLANLKFDDGTGIYNERELSHMLDVKNLIQAALLGWYIALAFILLVGVWAWRGKWLGQFWRALSNGGFLTIAVIVAVLLGVAINFDALFRGFHAIFFTGDTWLFYIDDTLIRLFPEKLWSDSFTFMGVFTILGALVLGFGGKKLAREKNKPKI</sequence>
<keyword evidence="1" id="KW-0812">Transmembrane</keyword>
<dbReference type="Pfam" id="PF07314">
    <property type="entry name" value="Lit"/>
    <property type="match status" value="1"/>
</dbReference>
<feature type="transmembrane region" description="Helical" evidence="1">
    <location>
        <begin position="136"/>
        <end position="156"/>
    </location>
</feature>
<dbReference type="NCBIfam" id="TIGR01906">
    <property type="entry name" value="integ_TIGR01906"/>
    <property type="match status" value="1"/>
</dbReference>
<comment type="caution">
    <text evidence="2">The sequence shown here is derived from an EMBL/GenBank/DDBJ whole genome shotgun (WGS) entry which is preliminary data.</text>
</comment>
<keyword evidence="1" id="KW-1133">Transmembrane helix</keyword>
<dbReference type="EMBL" id="VSSQ01009015">
    <property type="protein sequence ID" value="MPM40476.1"/>
    <property type="molecule type" value="Genomic_DNA"/>
</dbReference>
<feature type="transmembrane region" description="Helical" evidence="1">
    <location>
        <begin position="101"/>
        <end position="124"/>
    </location>
</feature>
<feature type="transmembrane region" description="Helical" evidence="1">
    <location>
        <begin position="7"/>
        <end position="29"/>
    </location>
</feature>
<gene>
    <name evidence="2" type="ORF">SDC9_87120</name>
</gene>
<evidence type="ECO:0000256" key="1">
    <source>
        <dbReference type="SAM" id="Phobius"/>
    </source>
</evidence>
<keyword evidence="1" id="KW-0472">Membrane</keyword>
<dbReference type="AlphaFoldDB" id="A0A644ZHZ5"/>
<evidence type="ECO:0000313" key="2">
    <source>
        <dbReference type="EMBL" id="MPM40476.1"/>
    </source>
</evidence>
<evidence type="ECO:0008006" key="3">
    <source>
        <dbReference type="Google" id="ProtNLM"/>
    </source>
</evidence>
<organism evidence="2">
    <name type="scientific">bioreactor metagenome</name>
    <dbReference type="NCBI Taxonomy" id="1076179"/>
    <lineage>
        <taxon>unclassified sequences</taxon>
        <taxon>metagenomes</taxon>
        <taxon>ecological metagenomes</taxon>
    </lineage>
</organism>